<dbReference type="Proteomes" id="UP001194696">
    <property type="component" value="Unassembled WGS sequence"/>
</dbReference>
<dbReference type="EMBL" id="JAAAIM010000021">
    <property type="protein sequence ID" value="KAG0297855.1"/>
    <property type="molecule type" value="Genomic_DNA"/>
</dbReference>
<name>A0ABQ7KFG0_9FUNG</name>
<feature type="coiled-coil region" evidence="1">
    <location>
        <begin position="10"/>
        <end position="44"/>
    </location>
</feature>
<dbReference type="InterPro" id="IPR032675">
    <property type="entry name" value="LRR_dom_sf"/>
</dbReference>
<gene>
    <name evidence="3" type="ORF">BGZ96_004506</name>
</gene>
<comment type="caution">
    <text evidence="3">The sequence shown here is derived from an EMBL/GenBank/DDBJ whole genome shotgun (WGS) entry which is preliminary data.</text>
</comment>
<dbReference type="PANTHER" id="PTHR38926">
    <property type="entry name" value="F-BOX DOMAIN CONTAINING PROTEIN, EXPRESSED"/>
    <property type="match status" value="1"/>
</dbReference>
<dbReference type="PANTHER" id="PTHR38926:SF5">
    <property type="entry name" value="F-BOX AND LEUCINE-RICH REPEAT PROTEIN 6"/>
    <property type="match status" value="1"/>
</dbReference>
<dbReference type="InterPro" id="IPR036047">
    <property type="entry name" value="F-box-like_dom_sf"/>
</dbReference>
<feature type="domain" description="F-box" evidence="2">
    <location>
        <begin position="63"/>
        <end position="99"/>
    </location>
</feature>
<accession>A0ABQ7KFG0</accession>
<dbReference type="Gene3D" id="1.20.1280.50">
    <property type="match status" value="1"/>
</dbReference>
<proteinExistence type="predicted"/>
<dbReference type="Gene3D" id="3.80.10.10">
    <property type="entry name" value="Ribonuclease Inhibitor"/>
    <property type="match status" value="1"/>
</dbReference>
<reference evidence="3 4" key="1">
    <citation type="journal article" date="2020" name="Fungal Divers.">
        <title>Resolving the Mortierellaceae phylogeny through synthesis of multi-gene phylogenetics and phylogenomics.</title>
        <authorList>
            <person name="Vandepol N."/>
            <person name="Liber J."/>
            <person name="Desiro A."/>
            <person name="Na H."/>
            <person name="Kennedy M."/>
            <person name="Barry K."/>
            <person name="Grigoriev I.V."/>
            <person name="Miller A.N."/>
            <person name="O'Donnell K."/>
            <person name="Stajich J.E."/>
            <person name="Bonito G."/>
        </authorList>
    </citation>
    <scope>NUCLEOTIDE SEQUENCE [LARGE SCALE GENOMIC DNA]</scope>
    <source>
        <strain evidence="3 4">AD045</strain>
    </source>
</reference>
<dbReference type="SUPFAM" id="SSF52047">
    <property type="entry name" value="RNI-like"/>
    <property type="match status" value="1"/>
</dbReference>
<protein>
    <recommendedName>
        <fullName evidence="2">F-box domain-containing protein</fullName>
    </recommendedName>
</protein>
<sequence>MTDSSMDVLVQFHRERIASLLKRRQQQQRRAQQSKATLSDLSLQGRTVINSHLSAPEMVLAIPELILVILEFLPFENLPQVCLVCNLWRTLAQPLLWRQDIFLENYYQIRAFTDAVVTHGVWVKSLDFSTRINNDEKADGGPLARIDLTNILPYTPRLRSIDVRECAMDEHPLLALAPYSQLESIDFTQTQYQILDLGSDGSRDFFAAWPQLKHLRISGKEGDYKFMASTALEKALLVSNSLHLETMELSNFPFWMESTIHHVVSTNAGYLRHLNLTNCNFFPLVFEEVLAGATQLESLGLHCCSISQDSLVGIAQAHPRLKSLSLSQLIELPTDAMAEVARAYPSLVSLALRDCGNIAKAARQFLAHCPQLCSLHIYDLAGPNVMDIFLGAPWVCRGLEDIQIERIDYRPDEFSSAEVRDNAIKAMWGQLAAQTLLHSLLLRFCLPHSGAKILHPNGFHDSVQEKDRIMLDDGRYQLGALKRLRRFGLQGYSMWEYADVAWMVRSFPRLERFQYDRKELTIPQWSWLRTHHPSIQLISWS</sequence>
<keyword evidence="1" id="KW-0175">Coiled coil</keyword>
<evidence type="ECO:0000259" key="2">
    <source>
        <dbReference type="Pfam" id="PF12937"/>
    </source>
</evidence>
<evidence type="ECO:0000256" key="1">
    <source>
        <dbReference type="SAM" id="Coils"/>
    </source>
</evidence>
<dbReference type="SUPFAM" id="SSF81383">
    <property type="entry name" value="F-box domain"/>
    <property type="match status" value="1"/>
</dbReference>
<organism evidence="3 4">
    <name type="scientific">Linnemannia gamsii</name>
    <dbReference type="NCBI Taxonomy" id="64522"/>
    <lineage>
        <taxon>Eukaryota</taxon>
        <taxon>Fungi</taxon>
        <taxon>Fungi incertae sedis</taxon>
        <taxon>Mucoromycota</taxon>
        <taxon>Mortierellomycotina</taxon>
        <taxon>Mortierellomycetes</taxon>
        <taxon>Mortierellales</taxon>
        <taxon>Mortierellaceae</taxon>
        <taxon>Linnemannia</taxon>
    </lineage>
</organism>
<dbReference type="Pfam" id="PF12937">
    <property type="entry name" value="F-box-like"/>
    <property type="match status" value="1"/>
</dbReference>
<keyword evidence="4" id="KW-1185">Reference proteome</keyword>
<evidence type="ECO:0000313" key="4">
    <source>
        <dbReference type="Proteomes" id="UP001194696"/>
    </source>
</evidence>
<evidence type="ECO:0000313" key="3">
    <source>
        <dbReference type="EMBL" id="KAG0297855.1"/>
    </source>
</evidence>
<dbReference type="InterPro" id="IPR001810">
    <property type="entry name" value="F-box_dom"/>
</dbReference>